<accession>A0A822Z9K1</accession>
<proteinExistence type="predicted"/>
<reference evidence="1 2" key="1">
    <citation type="journal article" date="2020" name="Mol. Biol. Evol.">
        <title>Distinct Expression and Methylation Patterns for Genes with Different Fates following a Single Whole-Genome Duplication in Flowering Plants.</title>
        <authorList>
            <person name="Shi T."/>
            <person name="Rahmani R.S."/>
            <person name="Gugger P.F."/>
            <person name="Wang M."/>
            <person name="Li H."/>
            <person name="Zhang Y."/>
            <person name="Li Z."/>
            <person name="Wang Q."/>
            <person name="Van de Peer Y."/>
            <person name="Marchal K."/>
            <person name="Chen J."/>
        </authorList>
    </citation>
    <scope>NUCLEOTIDE SEQUENCE [LARGE SCALE GENOMIC DNA]</scope>
    <source>
        <tissue evidence="1">Leaf</tissue>
    </source>
</reference>
<name>A0A822Z9K1_NELNU</name>
<keyword evidence="2" id="KW-1185">Reference proteome</keyword>
<gene>
    <name evidence="1" type="ORF">HUJ06_014049</name>
</gene>
<dbReference type="EMBL" id="DUZY01000005">
    <property type="protein sequence ID" value="DAD39726.1"/>
    <property type="molecule type" value="Genomic_DNA"/>
</dbReference>
<dbReference type="Proteomes" id="UP000607653">
    <property type="component" value="Unassembled WGS sequence"/>
</dbReference>
<organism evidence="1 2">
    <name type="scientific">Nelumbo nucifera</name>
    <name type="common">Sacred lotus</name>
    <dbReference type="NCBI Taxonomy" id="4432"/>
    <lineage>
        <taxon>Eukaryota</taxon>
        <taxon>Viridiplantae</taxon>
        <taxon>Streptophyta</taxon>
        <taxon>Embryophyta</taxon>
        <taxon>Tracheophyta</taxon>
        <taxon>Spermatophyta</taxon>
        <taxon>Magnoliopsida</taxon>
        <taxon>Proteales</taxon>
        <taxon>Nelumbonaceae</taxon>
        <taxon>Nelumbo</taxon>
    </lineage>
</organism>
<sequence>MSPQVDNHIWDSHHNSLSLSLSISQFSYTEINDPYPIRLWDAAYEHFTILC</sequence>
<dbReference type="AlphaFoldDB" id="A0A822Z9K1"/>
<evidence type="ECO:0000313" key="1">
    <source>
        <dbReference type="EMBL" id="DAD39726.1"/>
    </source>
</evidence>
<protein>
    <submittedName>
        <fullName evidence="1">Uncharacterized protein</fullName>
    </submittedName>
</protein>
<comment type="caution">
    <text evidence="1">The sequence shown here is derived from an EMBL/GenBank/DDBJ whole genome shotgun (WGS) entry which is preliminary data.</text>
</comment>
<evidence type="ECO:0000313" key="2">
    <source>
        <dbReference type="Proteomes" id="UP000607653"/>
    </source>
</evidence>